<accession>A0ABQ2LZE0</accession>
<gene>
    <name evidence="3" type="ORF">GCM10010977_17060</name>
</gene>
<evidence type="ECO:0000256" key="2">
    <source>
        <dbReference type="SAM" id="Phobius"/>
    </source>
</evidence>
<feature type="compositionally biased region" description="Low complexity" evidence="1">
    <location>
        <begin position="15"/>
        <end position="26"/>
    </location>
</feature>
<dbReference type="EMBL" id="BMLQ01000004">
    <property type="protein sequence ID" value="GGO45109.1"/>
    <property type="molecule type" value="Genomic_DNA"/>
</dbReference>
<keyword evidence="2" id="KW-0812">Transmembrane</keyword>
<reference evidence="4" key="1">
    <citation type="journal article" date="2019" name="Int. J. Syst. Evol. Microbiol.">
        <title>The Global Catalogue of Microorganisms (GCM) 10K type strain sequencing project: providing services to taxonomists for standard genome sequencing and annotation.</title>
        <authorList>
            <consortium name="The Broad Institute Genomics Platform"/>
            <consortium name="The Broad Institute Genome Sequencing Center for Infectious Disease"/>
            <person name="Wu L."/>
            <person name="Ma J."/>
        </authorList>
    </citation>
    <scope>NUCLEOTIDE SEQUENCE [LARGE SCALE GENOMIC DNA]</scope>
    <source>
        <strain evidence="4">CGMCC 1.7064</strain>
    </source>
</reference>
<sequence length="64" mass="6409">MSNSTENSHEDLSRAEAAAGGSAPARDTGGPYRAVAVFLALIVIAALAYGLIDTGIKASALFTG</sequence>
<feature type="region of interest" description="Disordered" evidence="1">
    <location>
        <begin position="1"/>
        <end position="27"/>
    </location>
</feature>
<evidence type="ECO:0000256" key="1">
    <source>
        <dbReference type="SAM" id="MobiDB-lite"/>
    </source>
</evidence>
<keyword evidence="4" id="KW-1185">Reference proteome</keyword>
<protein>
    <submittedName>
        <fullName evidence="3">Uncharacterized protein</fullName>
    </submittedName>
</protein>
<comment type="caution">
    <text evidence="3">The sequence shown here is derived from an EMBL/GenBank/DDBJ whole genome shotgun (WGS) entry which is preliminary data.</text>
</comment>
<dbReference type="Proteomes" id="UP000642509">
    <property type="component" value="Unassembled WGS sequence"/>
</dbReference>
<evidence type="ECO:0000313" key="3">
    <source>
        <dbReference type="EMBL" id="GGO45109.1"/>
    </source>
</evidence>
<organism evidence="3 4">
    <name type="scientific">Citricoccus zhacaiensis</name>
    <dbReference type="NCBI Taxonomy" id="489142"/>
    <lineage>
        <taxon>Bacteria</taxon>
        <taxon>Bacillati</taxon>
        <taxon>Actinomycetota</taxon>
        <taxon>Actinomycetes</taxon>
        <taxon>Micrococcales</taxon>
        <taxon>Micrococcaceae</taxon>
        <taxon>Citricoccus</taxon>
    </lineage>
</organism>
<keyword evidence="2" id="KW-0472">Membrane</keyword>
<evidence type="ECO:0000313" key="4">
    <source>
        <dbReference type="Proteomes" id="UP000642509"/>
    </source>
</evidence>
<name>A0ABQ2LZE0_9MICC</name>
<dbReference type="RefSeq" id="WP_188805738.1">
    <property type="nucleotide sequence ID" value="NZ_BAAAOU010000005.1"/>
</dbReference>
<proteinExistence type="predicted"/>
<feature type="transmembrane region" description="Helical" evidence="2">
    <location>
        <begin position="32"/>
        <end position="52"/>
    </location>
</feature>
<keyword evidence="2" id="KW-1133">Transmembrane helix</keyword>